<evidence type="ECO:0000256" key="4">
    <source>
        <dbReference type="ARBA" id="ARBA00022597"/>
    </source>
</evidence>
<evidence type="ECO:0000259" key="8">
    <source>
        <dbReference type="PROSITE" id="PS51096"/>
    </source>
</evidence>
<evidence type="ECO:0000256" key="7">
    <source>
        <dbReference type="ARBA" id="ARBA00022777"/>
    </source>
</evidence>
<dbReference type="PANTHER" id="PTHR33799">
    <property type="entry name" value="PTS PERMEASE-RELATED-RELATED"/>
    <property type="match status" value="1"/>
</dbReference>
<dbReference type="Pfam" id="PF03610">
    <property type="entry name" value="EIIA-man"/>
    <property type="match status" value="1"/>
</dbReference>
<dbReference type="InterPro" id="IPR051471">
    <property type="entry name" value="Bacterial_PTS_sugar_comp"/>
</dbReference>
<reference evidence="10" key="1">
    <citation type="submission" date="2020-01" db="EMBL/GenBank/DDBJ databases">
        <title>Phosphoaccumulans saitamaens gen. nov., sp. nov., a polyphosphate accumulating bacterium isolated from surface river water.</title>
        <authorList>
            <person name="Watanabe K."/>
            <person name="Suda W."/>
        </authorList>
    </citation>
    <scope>NUCLEOTIDE SEQUENCE [LARGE SCALE GENOMIC DNA]</scope>
    <source>
        <strain evidence="10">ICHIAU1</strain>
    </source>
</reference>
<dbReference type="InterPro" id="IPR004701">
    <property type="entry name" value="PTS_EIIA_man-typ"/>
</dbReference>
<dbReference type="Proteomes" id="UP000463961">
    <property type="component" value="Chromosome"/>
</dbReference>
<name>A0A7R6TPG7_9RHOO</name>
<dbReference type="GO" id="GO:0016020">
    <property type="term" value="C:membrane"/>
    <property type="evidence" value="ECO:0007669"/>
    <property type="project" value="InterPro"/>
</dbReference>
<dbReference type="RefSeq" id="WP_162048774.1">
    <property type="nucleotide sequence ID" value="NZ_AP022345.1"/>
</dbReference>
<dbReference type="InterPro" id="IPR036662">
    <property type="entry name" value="PTS_EIIA_man-typ_sf"/>
</dbReference>
<sequence>MTETSTSTPVGILLLTHGRLGEALVECACHVLGGQVPAELAVLSAGQDEPVDEVEAKARQLLTTLDQGAGVLVLTDLLGATPARVATRLIAPGAVEALSGVSLPMLLRAINYRHRLLPALAKKALLAGTECTLAMTADADR</sequence>
<gene>
    <name evidence="9" type="ORF">ICHIAU1_05860</name>
</gene>
<feature type="domain" description="PTS EIIA type-4" evidence="8">
    <location>
        <begin position="9"/>
        <end position="132"/>
    </location>
</feature>
<dbReference type="InterPro" id="IPR033887">
    <property type="entry name" value="PTS_IIA_man"/>
</dbReference>
<proteinExistence type="predicted"/>
<dbReference type="AlphaFoldDB" id="A0A7R6TPG7"/>
<accession>A0A7R6TPG7</accession>
<dbReference type="GO" id="GO:0005737">
    <property type="term" value="C:cytoplasm"/>
    <property type="evidence" value="ECO:0007669"/>
    <property type="project" value="UniProtKB-SubCell"/>
</dbReference>
<protein>
    <submittedName>
        <fullName evidence="9">PTS fructose transporter subunit IIA</fullName>
    </submittedName>
</protein>
<dbReference type="GO" id="GO:0016301">
    <property type="term" value="F:kinase activity"/>
    <property type="evidence" value="ECO:0007669"/>
    <property type="project" value="UniProtKB-KW"/>
</dbReference>
<dbReference type="PANTHER" id="PTHR33799:SF1">
    <property type="entry name" value="PTS SYSTEM MANNOSE-SPECIFIC EIIAB COMPONENT-RELATED"/>
    <property type="match status" value="1"/>
</dbReference>
<dbReference type="PROSITE" id="PS51096">
    <property type="entry name" value="PTS_EIIA_TYPE_4"/>
    <property type="match status" value="1"/>
</dbReference>
<evidence type="ECO:0000256" key="6">
    <source>
        <dbReference type="ARBA" id="ARBA00022683"/>
    </source>
</evidence>
<dbReference type="EMBL" id="AP022345">
    <property type="protein sequence ID" value="BBU68303.1"/>
    <property type="molecule type" value="Genomic_DNA"/>
</dbReference>
<keyword evidence="10" id="KW-1185">Reference proteome</keyword>
<dbReference type="OrthoDB" id="8795346at2"/>
<dbReference type="GO" id="GO:0009401">
    <property type="term" value="P:phosphoenolpyruvate-dependent sugar phosphotransferase system"/>
    <property type="evidence" value="ECO:0007669"/>
    <property type="project" value="UniProtKB-KW"/>
</dbReference>
<comment type="subcellular location">
    <subcellularLocation>
        <location evidence="1">Cytoplasm</location>
    </subcellularLocation>
</comment>
<keyword evidence="3" id="KW-0963">Cytoplasm</keyword>
<keyword evidence="7" id="KW-0418">Kinase</keyword>
<evidence type="ECO:0000256" key="1">
    <source>
        <dbReference type="ARBA" id="ARBA00004496"/>
    </source>
</evidence>
<evidence type="ECO:0000256" key="3">
    <source>
        <dbReference type="ARBA" id="ARBA00022490"/>
    </source>
</evidence>
<keyword evidence="6" id="KW-0598">Phosphotransferase system</keyword>
<evidence type="ECO:0000256" key="2">
    <source>
        <dbReference type="ARBA" id="ARBA00022448"/>
    </source>
</evidence>
<organism evidence="9 10">
    <name type="scientific">Fluviibacter phosphoraccumulans</name>
    <dbReference type="NCBI Taxonomy" id="1751046"/>
    <lineage>
        <taxon>Bacteria</taxon>
        <taxon>Pseudomonadati</taxon>
        <taxon>Pseudomonadota</taxon>
        <taxon>Betaproteobacteria</taxon>
        <taxon>Rhodocyclales</taxon>
        <taxon>Fluviibacteraceae</taxon>
        <taxon>Fluviibacter</taxon>
    </lineage>
</organism>
<dbReference type="SUPFAM" id="SSF53062">
    <property type="entry name" value="PTS system fructose IIA component-like"/>
    <property type="match status" value="1"/>
</dbReference>
<keyword evidence="4" id="KW-0762">Sugar transport</keyword>
<dbReference type="CDD" id="cd00006">
    <property type="entry name" value="PTS_IIA_man"/>
    <property type="match status" value="1"/>
</dbReference>
<keyword evidence="5" id="KW-0808">Transferase</keyword>
<keyword evidence="2" id="KW-0813">Transport</keyword>
<evidence type="ECO:0000313" key="10">
    <source>
        <dbReference type="Proteomes" id="UP000463961"/>
    </source>
</evidence>
<evidence type="ECO:0000313" key="9">
    <source>
        <dbReference type="EMBL" id="BBU68303.1"/>
    </source>
</evidence>
<evidence type="ECO:0000256" key="5">
    <source>
        <dbReference type="ARBA" id="ARBA00022679"/>
    </source>
</evidence>
<dbReference type="Gene3D" id="3.40.50.510">
    <property type="entry name" value="Phosphotransferase system, mannose-type IIA component"/>
    <property type="match status" value="1"/>
</dbReference>